<dbReference type="PANTHER" id="PTHR13349">
    <property type="entry name" value="TRANSLATION MACHINERY-ASSOCIATED PROTEIN 16"/>
    <property type="match status" value="1"/>
</dbReference>
<feature type="compositionally biased region" description="Acidic residues" evidence="2">
    <location>
        <begin position="172"/>
        <end position="194"/>
    </location>
</feature>
<sequence>MPKSQPKKKAMHPRSRRVKQVVRKKIHAQHKVKNKHDAARDRAAESTVVVFLRDLLKDDLQKTYTKRQACNFLQQFVDRHANKLKLLDDKRQAKKYLSTTELLQEIEYKKEAYELKNGLLAPDLSNVENVFRLKNWNGDLRQSKSFKMKIYTYDKDSDRGGEVEVQSVCEVQDNEEEDDDDESDNEEEDKELRI</sequence>
<comment type="caution">
    <text evidence="3">The sequence shown here is derived from an EMBL/GenBank/DDBJ whole genome shotgun (WGS) entry which is preliminary data.</text>
</comment>
<dbReference type="Gene3D" id="1.20.1440.170">
    <property type="entry name" value="Translation machinery-associated protein 16-like"/>
    <property type="match status" value="1"/>
</dbReference>
<dbReference type="InterPro" id="IPR021346">
    <property type="entry name" value="Tma16"/>
</dbReference>
<proteinExistence type="inferred from homology"/>
<evidence type="ECO:0000256" key="1">
    <source>
        <dbReference type="ARBA" id="ARBA00034127"/>
    </source>
</evidence>
<reference evidence="3 4" key="1">
    <citation type="submission" date="2019-03" db="EMBL/GenBank/DDBJ databases">
        <title>Single cell metagenomics reveals metabolic interactions within the superorganism composed of flagellate Streblomastix strix and complex community of Bacteroidetes bacteria on its surface.</title>
        <authorList>
            <person name="Treitli S.C."/>
            <person name="Kolisko M."/>
            <person name="Husnik F."/>
            <person name="Keeling P."/>
            <person name="Hampl V."/>
        </authorList>
    </citation>
    <scope>NUCLEOTIDE SEQUENCE [LARGE SCALE GENOMIC DNA]</scope>
    <source>
        <strain evidence="3">ST1C</strain>
    </source>
</reference>
<dbReference type="GO" id="GO:0005634">
    <property type="term" value="C:nucleus"/>
    <property type="evidence" value="ECO:0007669"/>
    <property type="project" value="TreeGrafter"/>
</dbReference>
<name>A0A5J4UQN0_9EUKA</name>
<dbReference type="Proteomes" id="UP000324800">
    <property type="component" value="Unassembled WGS sequence"/>
</dbReference>
<evidence type="ECO:0000256" key="2">
    <source>
        <dbReference type="SAM" id="MobiDB-lite"/>
    </source>
</evidence>
<dbReference type="InterPro" id="IPR038356">
    <property type="entry name" value="Tma16_sf"/>
</dbReference>
<organism evidence="3 4">
    <name type="scientific">Streblomastix strix</name>
    <dbReference type="NCBI Taxonomy" id="222440"/>
    <lineage>
        <taxon>Eukaryota</taxon>
        <taxon>Metamonada</taxon>
        <taxon>Preaxostyla</taxon>
        <taxon>Oxymonadida</taxon>
        <taxon>Streblomastigidae</taxon>
        <taxon>Streblomastix</taxon>
    </lineage>
</organism>
<comment type="similarity">
    <text evidence="1">Belongs to the TMA16 family.</text>
</comment>
<dbReference type="AlphaFoldDB" id="A0A5J4UQN0"/>
<dbReference type="OrthoDB" id="270284at2759"/>
<evidence type="ECO:0000313" key="4">
    <source>
        <dbReference type="Proteomes" id="UP000324800"/>
    </source>
</evidence>
<protein>
    <recommendedName>
        <fullName evidence="5">Translation machinery-associated protein 16</fullName>
    </recommendedName>
</protein>
<dbReference type="PANTHER" id="PTHR13349:SF2">
    <property type="entry name" value="TRANSLATION MACHINERY-ASSOCIATED PROTEIN 16"/>
    <property type="match status" value="1"/>
</dbReference>
<evidence type="ECO:0008006" key="5">
    <source>
        <dbReference type="Google" id="ProtNLM"/>
    </source>
</evidence>
<accession>A0A5J4UQN0</accession>
<dbReference type="Pfam" id="PF11176">
    <property type="entry name" value="Tma16"/>
    <property type="match status" value="1"/>
</dbReference>
<gene>
    <name evidence="3" type="ORF">EZS28_032073</name>
</gene>
<dbReference type="EMBL" id="SNRW01013628">
    <property type="protein sequence ID" value="KAA6372400.1"/>
    <property type="molecule type" value="Genomic_DNA"/>
</dbReference>
<feature type="region of interest" description="Disordered" evidence="2">
    <location>
        <begin position="157"/>
        <end position="194"/>
    </location>
</feature>
<evidence type="ECO:0000313" key="3">
    <source>
        <dbReference type="EMBL" id="KAA6372400.1"/>
    </source>
</evidence>